<dbReference type="PROSITE" id="PS51635">
    <property type="entry name" value="PNPLA"/>
    <property type="match status" value="1"/>
</dbReference>
<feature type="short sequence motif" description="DGA/G" evidence="4">
    <location>
        <begin position="264"/>
        <end position="266"/>
    </location>
</feature>
<feature type="active site" description="Proton acceptor" evidence="4">
    <location>
        <position position="264"/>
    </location>
</feature>
<dbReference type="GO" id="GO:0016042">
    <property type="term" value="P:lipid catabolic process"/>
    <property type="evidence" value="ECO:0007669"/>
    <property type="project" value="UniProtKB-UniRule"/>
</dbReference>
<dbReference type="Proteomes" id="UP000294881">
    <property type="component" value="Unassembled WGS sequence"/>
</dbReference>
<dbReference type="EMBL" id="SLWL01000004">
    <property type="protein sequence ID" value="TCO14165.1"/>
    <property type="molecule type" value="Genomic_DNA"/>
</dbReference>
<dbReference type="InterPro" id="IPR016035">
    <property type="entry name" value="Acyl_Trfase/lysoPLipase"/>
</dbReference>
<keyword evidence="2 4" id="KW-0442">Lipid degradation</keyword>
<dbReference type="InterPro" id="IPR050301">
    <property type="entry name" value="NTE"/>
</dbReference>
<dbReference type="AlphaFoldDB" id="A0A4R2GUM4"/>
<proteinExistence type="predicted"/>
<feature type="active site" description="Nucleophile" evidence="4">
    <location>
        <position position="120"/>
    </location>
</feature>
<dbReference type="GO" id="GO:0016787">
    <property type="term" value="F:hydrolase activity"/>
    <property type="evidence" value="ECO:0007669"/>
    <property type="project" value="UniProtKB-UniRule"/>
</dbReference>
<evidence type="ECO:0000259" key="5">
    <source>
        <dbReference type="PROSITE" id="PS51635"/>
    </source>
</evidence>
<keyword evidence="3 4" id="KW-0443">Lipid metabolism</keyword>
<evidence type="ECO:0000313" key="7">
    <source>
        <dbReference type="Proteomes" id="UP000294881"/>
    </source>
</evidence>
<feature type="short sequence motif" description="GXSXG" evidence="4">
    <location>
        <begin position="118"/>
        <end position="122"/>
    </location>
</feature>
<protein>
    <submittedName>
        <fullName evidence="6">Putative acylesterase/phospholipase RssA</fullName>
    </submittedName>
</protein>
<feature type="domain" description="PNPLA" evidence="5">
    <location>
        <begin position="85"/>
        <end position="277"/>
    </location>
</feature>
<gene>
    <name evidence="6" type="ORF">EV666_104117</name>
</gene>
<dbReference type="SUPFAM" id="SSF52151">
    <property type="entry name" value="FabD/lysophospholipase-like"/>
    <property type="match status" value="1"/>
</dbReference>
<feature type="short sequence motif" description="GXGXXG" evidence="4">
    <location>
        <begin position="89"/>
        <end position="94"/>
    </location>
</feature>
<dbReference type="Pfam" id="PF01734">
    <property type="entry name" value="Patatin"/>
    <property type="match status" value="1"/>
</dbReference>
<sequence>MKKGRPYMGSGMQRPATFRRVLIGVALMATLPACTMTPRIPFTAQEQALAEIPGIPDARFWPDADAASTIAARYAHEVRGPIRYLALSGGGGDGAFGAGVLRGWSETGTRPQFTLVSGVSTGALIAPFAFLGSAYDGVLKDMYTGGYGITLVDNPDPVSTLFGDGVFDSDRLLRLARQFVTRDVIAAVAAEHRKGRRLLIQTTNLDAQRPVVWNMGAIAASGVPGSDELFRRVMVASASIPGIFTPTMIPVTGGGRSFREMHVDGGVVSNVFILPAQMLYAQPRVSVKQGGSIYILNNGKLDPSFEVVQKSIPDIVGRSLSTMVASGSRTTLSATYNFARKNGLTFHLTAIPPEVDNSGTMAFDTDELRKLYAFGLEYGRSGHAWSSEPPAVQSDIAFRPAGPAAVAALRPGR</sequence>
<evidence type="ECO:0000256" key="4">
    <source>
        <dbReference type="PROSITE-ProRule" id="PRU01161"/>
    </source>
</evidence>
<dbReference type="PANTHER" id="PTHR14226">
    <property type="entry name" value="NEUROPATHY TARGET ESTERASE/SWISS CHEESE D.MELANOGASTER"/>
    <property type="match status" value="1"/>
</dbReference>
<organism evidence="6 7">
    <name type="scientific">Camelimonas lactis</name>
    <dbReference type="NCBI Taxonomy" id="659006"/>
    <lineage>
        <taxon>Bacteria</taxon>
        <taxon>Pseudomonadati</taxon>
        <taxon>Pseudomonadota</taxon>
        <taxon>Alphaproteobacteria</taxon>
        <taxon>Hyphomicrobiales</taxon>
        <taxon>Chelatococcaceae</taxon>
        <taxon>Camelimonas</taxon>
    </lineage>
</organism>
<dbReference type="InterPro" id="IPR002641">
    <property type="entry name" value="PNPLA_dom"/>
</dbReference>
<evidence type="ECO:0000256" key="3">
    <source>
        <dbReference type="ARBA" id="ARBA00023098"/>
    </source>
</evidence>
<keyword evidence="1 4" id="KW-0378">Hydrolase</keyword>
<dbReference type="Gene3D" id="3.40.1090.10">
    <property type="entry name" value="Cytosolic phospholipase A2 catalytic domain"/>
    <property type="match status" value="2"/>
</dbReference>
<name>A0A4R2GUM4_9HYPH</name>
<evidence type="ECO:0000256" key="2">
    <source>
        <dbReference type="ARBA" id="ARBA00022963"/>
    </source>
</evidence>
<comment type="caution">
    <text evidence="6">The sequence shown here is derived from an EMBL/GenBank/DDBJ whole genome shotgun (WGS) entry which is preliminary data.</text>
</comment>
<dbReference type="OrthoDB" id="323481at2"/>
<accession>A0A4R2GUM4</accession>
<evidence type="ECO:0000313" key="6">
    <source>
        <dbReference type="EMBL" id="TCO14165.1"/>
    </source>
</evidence>
<evidence type="ECO:0000256" key="1">
    <source>
        <dbReference type="ARBA" id="ARBA00022801"/>
    </source>
</evidence>
<keyword evidence="7" id="KW-1185">Reference proteome</keyword>
<dbReference type="PANTHER" id="PTHR14226:SF74">
    <property type="entry name" value="BLR4684 PROTEIN"/>
    <property type="match status" value="1"/>
</dbReference>
<reference evidence="6 7" key="1">
    <citation type="submission" date="2019-03" db="EMBL/GenBank/DDBJ databases">
        <title>Genomic Encyclopedia of Type Strains, Phase IV (KMG-IV): sequencing the most valuable type-strain genomes for metagenomic binning, comparative biology and taxonomic classification.</title>
        <authorList>
            <person name="Goeker M."/>
        </authorList>
    </citation>
    <scope>NUCLEOTIDE SEQUENCE [LARGE SCALE GENOMIC DNA]</scope>
    <source>
        <strain evidence="6 7">DSM 22958</strain>
    </source>
</reference>